<feature type="domain" description="LysM" evidence="1">
    <location>
        <begin position="38"/>
        <end position="87"/>
    </location>
</feature>
<dbReference type="Gene3D" id="3.10.350.10">
    <property type="entry name" value="LysM domain"/>
    <property type="match status" value="1"/>
</dbReference>
<comment type="caution">
    <text evidence="2">The sequence shown here is derived from an EMBL/GenBank/DDBJ whole genome shotgun (WGS) entry which is preliminary data.</text>
</comment>
<evidence type="ECO:0000313" key="2">
    <source>
        <dbReference type="EMBL" id="OHV44173.1"/>
    </source>
</evidence>
<dbReference type="SMART" id="SM00257">
    <property type="entry name" value="LysM"/>
    <property type="match status" value="1"/>
</dbReference>
<dbReference type="OrthoDB" id="5084290at2"/>
<dbReference type="InterPro" id="IPR036779">
    <property type="entry name" value="LysM_dom_sf"/>
</dbReference>
<dbReference type="Pfam" id="PF01476">
    <property type="entry name" value="LysM"/>
    <property type="match status" value="1"/>
</dbReference>
<dbReference type="InterPro" id="IPR018392">
    <property type="entry name" value="LysM"/>
</dbReference>
<accession>A0A1S1RBL7</accession>
<evidence type="ECO:0000313" key="3">
    <source>
        <dbReference type="Proteomes" id="UP000179627"/>
    </source>
</evidence>
<evidence type="ECO:0000259" key="1">
    <source>
        <dbReference type="PROSITE" id="PS51782"/>
    </source>
</evidence>
<keyword evidence="3" id="KW-1185">Reference proteome</keyword>
<reference evidence="3" key="1">
    <citation type="submission" date="2016-07" db="EMBL/GenBank/DDBJ databases">
        <title>Sequence Frankia sp. strain CcI1.17.</title>
        <authorList>
            <person name="Ghodhbane-Gtari F."/>
            <person name="Swanson E."/>
            <person name="Gueddou A."/>
            <person name="Morris K."/>
            <person name="Hezbri K."/>
            <person name="Ktari A."/>
            <person name="Nouioui I."/>
            <person name="Abebe-Akele F."/>
            <person name="Simpson S."/>
            <person name="Thomas K."/>
            <person name="Gtari M."/>
            <person name="Tisa L.S."/>
            <person name="Hurst S."/>
        </authorList>
    </citation>
    <scope>NUCLEOTIDE SEQUENCE [LARGE SCALE GENOMIC DNA]</scope>
    <source>
        <strain evidence="3">Cc1.17</strain>
    </source>
</reference>
<sequence length="88" mass="9340">MRGRVVLGLLASMVLGVVFSAVLVTSSQAFTGTPVTYQTHRVLPGETLWEIARGIDPDADTREVVGQLMALNGLPTAALLPGQQLRLP</sequence>
<dbReference type="EMBL" id="MBLM01000025">
    <property type="protein sequence ID" value="OHV44173.1"/>
    <property type="molecule type" value="Genomic_DNA"/>
</dbReference>
<dbReference type="SUPFAM" id="SSF54106">
    <property type="entry name" value="LysM domain"/>
    <property type="match status" value="1"/>
</dbReference>
<name>A0A1S1RBL7_9ACTN</name>
<protein>
    <submittedName>
        <fullName evidence="2">Peptidoglycan-binding LysM</fullName>
    </submittedName>
</protein>
<organism evidence="2 3">
    <name type="scientific">Parafrankia colletiae</name>
    <dbReference type="NCBI Taxonomy" id="573497"/>
    <lineage>
        <taxon>Bacteria</taxon>
        <taxon>Bacillati</taxon>
        <taxon>Actinomycetota</taxon>
        <taxon>Actinomycetes</taxon>
        <taxon>Frankiales</taxon>
        <taxon>Frankiaceae</taxon>
        <taxon>Parafrankia</taxon>
    </lineage>
</organism>
<dbReference type="PROSITE" id="PS51782">
    <property type="entry name" value="LYSM"/>
    <property type="match status" value="1"/>
</dbReference>
<dbReference type="Proteomes" id="UP000179627">
    <property type="component" value="Unassembled WGS sequence"/>
</dbReference>
<proteinExistence type="predicted"/>
<dbReference type="AlphaFoldDB" id="A0A1S1RBL7"/>
<dbReference type="CDD" id="cd00118">
    <property type="entry name" value="LysM"/>
    <property type="match status" value="1"/>
</dbReference>
<gene>
    <name evidence="2" type="ORF">CC117_10610</name>
</gene>